<dbReference type="RefSeq" id="YP_009029040.1">
    <property type="nucleotide sequence ID" value="NC_024082.1"/>
</dbReference>
<keyword evidence="1" id="KW-0472">Membrane</keyword>
<feature type="transmembrane region" description="Helical" evidence="1">
    <location>
        <begin position="12"/>
        <end position="33"/>
    </location>
</feature>
<gene>
    <name evidence="2" type="primary">orf174</name>
</gene>
<evidence type="ECO:0000256" key="1">
    <source>
        <dbReference type="SAM" id="Phobius"/>
    </source>
</evidence>
<dbReference type="AlphaFoldDB" id="A0A023HAX2"/>
<organism evidence="2">
    <name type="scientific">Cylindrotheca closterium</name>
    <dbReference type="NCBI Taxonomy" id="2856"/>
    <lineage>
        <taxon>Eukaryota</taxon>
        <taxon>Sar</taxon>
        <taxon>Stramenopiles</taxon>
        <taxon>Ochrophyta</taxon>
        <taxon>Bacillariophyta</taxon>
        <taxon>Bacillariophyceae</taxon>
        <taxon>Bacillariophycidae</taxon>
        <taxon>Bacillariales</taxon>
        <taxon>Bacillariaceae</taxon>
        <taxon>Cylindrotheca</taxon>
    </lineage>
</organism>
<keyword evidence="2" id="KW-0934">Plastid</keyword>
<keyword evidence="1" id="KW-1133">Transmembrane helix</keyword>
<dbReference type="GeneID" id="19740008"/>
<keyword evidence="2" id="KW-0150">Chloroplast</keyword>
<name>A0A023HAX2_9STRA</name>
<reference evidence="2" key="1">
    <citation type="journal article" date="2014" name="Genome Biol. Evol.">
        <title>Serial gene losses and foreign DNA underlie size and sequence variation in the plastid genomes of diatoms.</title>
        <authorList>
            <person name="Ruck E.C."/>
            <person name="Nakov T."/>
            <person name="Jansen R.K."/>
            <person name="Theriot E.C."/>
            <person name="Alverson A.J."/>
        </authorList>
    </citation>
    <scope>NUCLEOTIDE SEQUENCE</scope>
    <source>
        <strain evidence="2">Ccmp1855</strain>
    </source>
</reference>
<sequence length="174" mass="19857">MIFIRVSSNRIFIISEYWILLPLIISIEIAIVVKIRKNRAQQDLESKKLKKDFVRWKIFNVAIENIFNSIYIRGGHETTIIDDFVHVSHENCLVPQGVQFLDNEWLCKLLLARYSNQVKKGIFYITRTALCHFASVVGLGILDNKVIQISDVLLGGKKTFAAILTSLPITLLGI</sequence>
<keyword evidence="1" id="KW-0812">Transmembrane</keyword>
<accession>A0A023HAX2</accession>
<proteinExistence type="predicted"/>
<protein>
    <submittedName>
        <fullName evidence="2">Uncharacterized protein</fullName>
    </submittedName>
</protein>
<evidence type="ECO:0000313" key="2">
    <source>
        <dbReference type="EMBL" id="AGH28579.1"/>
    </source>
</evidence>
<geneLocation type="chloroplast" evidence="2"/>
<dbReference type="EMBL" id="KC509522">
    <property type="protein sequence ID" value="AGH28579.1"/>
    <property type="molecule type" value="Genomic_DNA"/>
</dbReference>